<dbReference type="SUPFAM" id="SSF52540">
    <property type="entry name" value="P-loop containing nucleoside triphosphate hydrolases"/>
    <property type="match status" value="1"/>
</dbReference>
<dbReference type="Gene3D" id="3.40.50.300">
    <property type="entry name" value="P-loop containing nucleotide triphosphate hydrolases"/>
    <property type="match status" value="1"/>
</dbReference>
<dbReference type="SUPFAM" id="SSF52058">
    <property type="entry name" value="L domain-like"/>
    <property type="match status" value="1"/>
</dbReference>
<dbReference type="InterPro" id="IPR036388">
    <property type="entry name" value="WH-like_DNA-bd_sf"/>
</dbReference>
<evidence type="ECO:0000259" key="8">
    <source>
        <dbReference type="Pfam" id="PF18052"/>
    </source>
</evidence>
<dbReference type="GO" id="GO:0043531">
    <property type="term" value="F:ADP binding"/>
    <property type="evidence" value="ECO:0007669"/>
    <property type="project" value="InterPro"/>
</dbReference>
<evidence type="ECO:0000256" key="6">
    <source>
        <dbReference type="ARBA" id="ARBA00023054"/>
    </source>
</evidence>
<sequence length="914" mass="104240">MEVVTGVIGSLLSKLGDLLKEEYNLQNSVRGEIMFLKAEFERMQAALLMVSEAPMDQQPSILVKLWARDVRELSYDIEDRVDIFMVRIDRAPKDLHGLRGFIDRSLDLLTKAKIRHKLGTQIKDLRSSIKEVSERRDRYMVTQFAKPADVPVQNLRLSAMYKKVDELIGTEEKSDELIGRLIEEGDEPSKKQLKTVSIVGFGGLGKTTLAKVAYDKLKEQFDCAAFICVSLNPNIERIFVKMLRQLMKDDKYEATCDTAQLINDVRAFLQNKRYFIVIDDIWKASVWKTIQYALTENECGSIIISTTRNLDVAKKIGGVYHLQPLSLADSRKLFNLRIFGTEDKCLSNELAEVSTEILRKCGGLPLAIITIASTLANKKGMENIYQYWSKVCKTLGSGLEDSPDVEDMRRILSISYYDLPLHLKNCMLYLGSYSEDYEISTKELIWKWMGEGFILKEQGRSFYEVGKDYIDELINRSMIQPSRTHPDSKKAVECRVHDMVLDLITRLANEDGFLATIHDHQPRCQQERIHRLSLQTSNEEDVKQLSAANLCHVRSLIADLCPKAFDFLPPLSTFPVLRVLCLCGCKQVDNRCFKEICSLIHLRYLGLRYTGIAEIPKEIQKLQLLQMLDISFTGIHELPSTFVLLQKLVRLCADTLYRVPVGFGNLKSLQLLDVPCICVESPSMLNYITGLTELRRVTFMFDEWDESYVKPFLQCLSSLVSLEYLEITGYEICYEVCDSLIMPGPQQLQEIYMGDITVNTVPEWMSALSALTILRIPLLNLGEEGLHVLGSIPSLSHLDIYLDRGEELVISNAYPFLSLRMFEIRFITRVVFAQGAMPKLQTLRLGFRIKKAMDRLADIAVGFENLPSLVDVDVWTYLRCPEPEAMPEELEAAKATIQNAIDKNKNKPSLRIWP</sequence>
<keyword evidence="6" id="KW-0175">Coiled coil</keyword>
<evidence type="ECO:0000256" key="4">
    <source>
        <dbReference type="ARBA" id="ARBA00022741"/>
    </source>
</evidence>
<evidence type="ECO:0000259" key="10">
    <source>
        <dbReference type="Pfam" id="PF23598"/>
    </source>
</evidence>
<dbReference type="EMBL" id="PQIB02000006">
    <property type="protein sequence ID" value="RLN11785.1"/>
    <property type="molecule type" value="Genomic_DNA"/>
</dbReference>
<dbReference type="InterPro" id="IPR042197">
    <property type="entry name" value="Apaf_helical"/>
</dbReference>
<dbReference type="InterPro" id="IPR032675">
    <property type="entry name" value="LRR_dom_sf"/>
</dbReference>
<dbReference type="GO" id="GO:0042742">
    <property type="term" value="P:defense response to bacterium"/>
    <property type="evidence" value="ECO:0007669"/>
    <property type="project" value="UniProtKB-ARBA"/>
</dbReference>
<dbReference type="FunFam" id="1.10.10.10:FF:000322">
    <property type="entry name" value="Probable disease resistance protein At1g63360"/>
    <property type="match status" value="1"/>
</dbReference>
<feature type="domain" description="NB-ARC" evidence="7">
    <location>
        <begin position="172"/>
        <end position="338"/>
    </location>
</feature>
<dbReference type="Pfam" id="PF23559">
    <property type="entry name" value="WHD_DRP"/>
    <property type="match status" value="1"/>
</dbReference>
<evidence type="ECO:0000256" key="3">
    <source>
        <dbReference type="ARBA" id="ARBA00022737"/>
    </source>
</evidence>
<evidence type="ECO:0000256" key="5">
    <source>
        <dbReference type="ARBA" id="ARBA00022821"/>
    </source>
</evidence>
<reference evidence="12" key="1">
    <citation type="journal article" date="2019" name="Nat. Commun.">
        <title>The genome of broomcorn millet.</title>
        <authorList>
            <person name="Zou C."/>
            <person name="Miki D."/>
            <person name="Li D."/>
            <person name="Tang Q."/>
            <person name="Xiao L."/>
            <person name="Rajput S."/>
            <person name="Deng P."/>
            <person name="Jia W."/>
            <person name="Huang R."/>
            <person name="Zhang M."/>
            <person name="Sun Y."/>
            <person name="Hu J."/>
            <person name="Fu X."/>
            <person name="Schnable P.S."/>
            <person name="Li F."/>
            <person name="Zhang H."/>
            <person name="Feng B."/>
            <person name="Zhu X."/>
            <person name="Liu R."/>
            <person name="Schnable J.C."/>
            <person name="Zhu J.-K."/>
            <person name="Zhang H."/>
        </authorList>
    </citation>
    <scope>NUCLEOTIDE SEQUENCE [LARGE SCALE GENOMIC DNA]</scope>
</reference>
<keyword evidence="12" id="KW-1185">Reference proteome</keyword>
<evidence type="ECO:0000259" key="7">
    <source>
        <dbReference type="Pfam" id="PF00931"/>
    </source>
</evidence>
<keyword evidence="4" id="KW-0547">Nucleotide-binding</keyword>
<name>A0A3L6RYS7_PANMI</name>
<dbReference type="GO" id="GO:0002758">
    <property type="term" value="P:innate immune response-activating signaling pathway"/>
    <property type="evidence" value="ECO:0007669"/>
    <property type="project" value="UniProtKB-ARBA"/>
</dbReference>
<dbReference type="OrthoDB" id="3027644at2759"/>
<feature type="domain" description="Disease resistance N-terminal" evidence="8">
    <location>
        <begin position="7"/>
        <end position="92"/>
    </location>
</feature>
<organism evidence="11 12">
    <name type="scientific">Panicum miliaceum</name>
    <name type="common">Proso millet</name>
    <name type="synonym">Broomcorn millet</name>
    <dbReference type="NCBI Taxonomy" id="4540"/>
    <lineage>
        <taxon>Eukaryota</taxon>
        <taxon>Viridiplantae</taxon>
        <taxon>Streptophyta</taxon>
        <taxon>Embryophyta</taxon>
        <taxon>Tracheophyta</taxon>
        <taxon>Spermatophyta</taxon>
        <taxon>Magnoliopsida</taxon>
        <taxon>Liliopsida</taxon>
        <taxon>Poales</taxon>
        <taxon>Poaceae</taxon>
        <taxon>PACMAD clade</taxon>
        <taxon>Panicoideae</taxon>
        <taxon>Panicodae</taxon>
        <taxon>Paniceae</taxon>
        <taxon>Panicinae</taxon>
        <taxon>Panicum</taxon>
        <taxon>Panicum sect. Panicum</taxon>
    </lineage>
</organism>
<dbReference type="FunFam" id="3.40.50.300:FF:001091">
    <property type="entry name" value="Probable disease resistance protein At1g61300"/>
    <property type="match status" value="1"/>
</dbReference>
<dbReference type="STRING" id="4540.A0A3L6RYS7"/>
<dbReference type="PANTHER" id="PTHR23155">
    <property type="entry name" value="DISEASE RESISTANCE PROTEIN RP"/>
    <property type="match status" value="1"/>
</dbReference>
<gene>
    <name evidence="11" type="ORF">C2845_PM09G07320</name>
</gene>
<dbReference type="CDD" id="cd14798">
    <property type="entry name" value="RX-CC_like"/>
    <property type="match status" value="1"/>
</dbReference>
<dbReference type="AlphaFoldDB" id="A0A3L6RYS7"/>
<dbReference type="Gene3D" id="3.80.10.10">
    <property type="entry name" value="Ribonuclease Inhibitor"/>
    <property type="match status" value="1"/>
</dbReference>
<evidence type="ECO:0000313" key="11">
    <source>
        <dbReference type="EMBL" id="RLN11785.1"/>
    </source>
</evidence>
<dbReference type="Pfam" id="PF00931">
    <property type="entry name" value="NB-ARC"/>
    <property type="match status" value="1"/>
</dbReference>
<protein>
    <submittedName>
        <fullName evidence="11">Uncharacterized protein</fullName>
    </submittedName>
</protein>
<evidence type="ECO:0000313" key="12">
    <source>
        <dbReference type="Proteomes" id="UP000275267"/>
    </source>
</evidence>
<dbReference type="Gene3D" id="1.10.10.10">
    <property type="entry name" value="Winged helix-like DNA-binding domain superfamily/Winged helix DNA-binding domain"/>
    <property type="match status" value="1"/>
</dbReference>
<dbReference type="InterPro" id="IPR002182">
    <property type="entry name" value="NB-ARC"/>
</dbReference>
<evidence type="ECO:0000256" key="1">
    <source>
        <dbReference type="ARBA" id="ARBA00008894"/>
    </source>
</evidence>
<dbReference type="InterPro" id="IPR044974">
    <property type="entry name" value="Disease_R_plants"/>
</dbReference>
<feature type="domain" description="Disease resistance R13L4/SHOC-2-like LRR" evidence="10">
    <location>
        <begin position="552"/>
        <end position="910"/>
    </location>
</feature>
<dbReference type="InterPro" id="IPR055414">
    <property type="entry name" value="LRR_R13L4/SHOC2-like"/>
</dbReference>
<dbReference type="Gene3D" id="1.20.5.4130">
    <property type="match status" value="1"/>
</dbReference>
<proteinExistence type="inferred from homology"/>
<dbReference type="PANTHER" id="PTHR23155:SF1229">
    <property type="entry name" value="OS11G0550500 PROTEIN"/>
    <property type="match status" value="1"/>
</dbReference>
<dbReference type="InterPro" id="IPR038005">
    <property type="entry name" value="RX-like_CC"/>
</dbReference>
<dbReference type="InterPro" id="IPR058922">
    <property type="entry name" value="WHD_DRP"/>
</dbReference>
<keyword evidence="5" id="KW-0611">Plant defense</keyword>
<comment type="caution">
    <text evidence="11">The sequence shown here is derived from an EMBL/GenBank/DDBJ whole genome shotgun (WGS) entry which is preliminary data.</text>
</comment>
<dbReference type="InterPro" id="IPR027417">
    <property type="entry name" value="P-loop_NTPase"/>
</dbReference>
<dbReference type="PRINTS" id="PR00364">
    <property type="entry name" value="DISEASERSIST"/>
</dbReference>
<dbReference type="InterPro" id="IPR041118">
    <property type="entry name" value="Rx_N"/>
</dbReference>
<evidence type="ECO:0000256" key="2">
    <source>
        <dbReference type="ARBA" id="ARBA00022614"/>
    </source>
</evidence>
<feature type="domain" description="Disease resistance protein winged helix" evidence="9">
    <location>
        <begin position="433"/>
        <end position="504"/>
    </location>
</feature>
<dbReference type="Pfam" id="PF23598">
    <property type="entry name" value="LRR_14"/>
    <property type="match status" value="1"/>
</dbReference>
<comment type="similarity">
    <text evidence="1">Belongs to the disease resistance NB-LRR family.</text>
</comment>
<keyword evidence="3" id="KW-0677">Repeat</keyword>
<dbReference type="Pfam" id="PF18052">
    <property type="entry name" value="Rx_N"/>
    <property type="match status" value="1"/>
</dbReference>
<dbReference type="Gene3D" id="1.10.8.430">
    <property type="entry name" value="Helical domain of apoptotic protease-activating factors"/>
    <property type="match status" value="1"/>
</dbReference>
<dbReference type="Proteomes" id="UP000275267">
    <property type="component" value="Unassembled WGS sequence"/>
</dbReference>
<accession>A0A3L6RYS7</accession>
<dbReference type="GO" id="GO:0009626">
    <property type="term" value="P:plant-type hypersensitive response"/>
    <property type="evidence" value="ECO:0007669"/>
    <property type="project" value="UniProtKB-ARBA"/>
</dbReference>
<keyword evidence="2" id="KW-0433">Leucine-rich repeat</keyword>
<evidence type="ECO:0000259" key="9">
    <source>
        <dbReference type="Pfam" id="PF23559"/>
    </source>
</evidence>